<dbReference type="PROSITE" id="PS01125">
    <property type="entry name" value="ROK"/>
    <property type="match status" value="1"/>
</dbReference>
<protein>
    <submittedName>
        <fullName evidence="2">ROK family protein</fullName>
    </submittedName>
</protein>
<keyword evidence="3" id="KW-1185">Reference proteome</keyword>
<dbReference type="InterPro" id="IPR043129">
    <property type="entry name" value="ATPase_NBD"/>
</dbReference>
<dbReference type="Proteomes" id="UP001501508">
    <property type="component" value="Unassembled WGS sequence"/>
</dbReference>
<dbReference type="PANTHER" id="PTHR18964">
    <property type="entry name" value="ROK (REPRESSOR, ORF, KINASE) FAMILY"/>
    <property type="match status" value="1"/>
</dbReference>
<reference evidence="3" key="1">
    <citation type="journal article" date="2019" name="Int. J. Syst. Evol. Microbiol.">
        <title>The Global Catalogue of Microorganisms (GCM) 10K type strain sequencing project: providing services to taxonomists for standard genome sequencing and annotation.</title>
        <authorList>
            <consortium name="The Broad Institute Genomics Platform"/>
            <consortium name="The Broad Institute Genome Sequencing Center for Infectious Disease"/>
            <person name="Wu L."/>
            <person name="Ma J."/>
        </authorList>
    </citation>
    <scope>NUCLEOTIDE SEQUENCE [LARGE SCALE GENOMIC DNA]</scope>
    <source>
        <strain evidence="3">JCM 31920</strain>
    </source>
</reference>
<evidence type="ECO:0000313" key="2">
    <source>
        <dbReference type="EMBL" id="GAA4433406.1"/>
    </source>
</evidence>
<evidence type="ECO:0000313" key="3">
    <source>
        <dbReference type="Proteomes" id="UP001501508"/>
    </source>
</evidence>
<accession>A0ABP8LRY7</accession>
<name>A0ABP8LRY7_9BACT</name>
<evidence type="ECO:0000256" key="1">
    <source>
        <dbReference type="ARBA" id="ARBA00006479"/>
    </source>
</evidence>
<organism evidence="2 3">
    <name type="scientific">Ravibacter arvi</name>
    <dbReference type="NCBI Taxonomy" id="2051041"/>
    <lineage>
        <taxon>Bacteria</taxon>
        <taxon>Pseudomonadati</taxon>
        <taxon>Bacteroidota</taxon>
        <taxon>Cytophagia</taxon>
        <taxon>Cytophagales</taxon>
        <taxon>Spirosomataceae</taxon>
        <taxon>Ravibacter</taxon>
    </lineage>
</organism>
<dbReference type="InterPro" id="IPR000600">
    <property type="entry name" value="ROK"/>
</dbReference>
<comment type="caution">
    <text evidence="2">The sequence shown here is derived from an EMBL/GenBank/DDBJ whole genome shotgun (WGS) entry which is preliminary data.</text>
</comment>
<dbReference type="EMBL" id="BAABEY010000005">
    <property type="protein sequence ID" value="GAA4433406.1"/>
    <property type="molecule type" value="Genomic_DNA"/>
</dbReference>
<gene>
    <name evidence="2" type="ORF">GCM10023091_06910</name>
</gene>
<sequence>MKNWGVDLGGTKIECAVLDQNDPEKVLIRKRIPTEAANGYHHIISQIKKLIDAVSSELGEKPEKIGFATPGVLDPGTLQMKNSNTTSLNGQPLEKDLTEALGMRVRLANDANCFALAEKMMGAGRLYPNAEVVFGVIMGTGVGGGLIVGDRIIGGHHGIGGEWGHNELEFNGDDCYCEKKGCTEQVISGPALERFYARTSGSQRSLKEILANRETDPHAGKTIDRLLEFYGKGISSLINVIDPDLIIIGGGVGNIDLLYTEGFERIKKYIFNRGIVSTPIVKPVLGDSAGVFGAALL</sequence>
<dbReference type="InterPro" id="IPR049874">
    <property type="entry name" value="ROK_cs"/>
</dbReference>
<proteinExistence type="inferred from homology"/>
<dbReference type="PANTHER" id="PTHR18964:SF149">
    <property type="entry name" value="BIFUNCTIONAL UDP-N-ACETYLGLUCOSAMINE 2-EPIMERASE_N-ACETYLMANNOSAMINE KINASE"/>
    <property type="match status" value="1"/>
</dbReference>
<dbReference type="Gene3D" id="3.30.420.40">
    <property type="match status" value="2"/>
</dbReference>
<dbReference type="SUPFAM" id="SSF53067">
    <property type="entry name" value="Actin-like ATPase domain"/>
    <property type="match status" value="1"/>
</dbReference>
<dbReference type="RefSeq" id="WP_345026652.1">
    <property type="nucleotide sequence ID" value="NZ_BAABEY010000005.1"/>
</dbReference>
<dbReference type="Pfam" id="PF00480">
    <property type="entry name" value="ROK"/>
    <property type="match status" value="1"/>
</dbReference>
<comment type="similarity">
    <text evidence="1">Belongs to the ROK (NagC/XylR) family.</text>
</comment>